<gene>
    <name evidence="1" type="ORF">H5410_027660</name>
</gene>
<organism evidence="1 2">
    <name type="scientific">Solanum commersonii</name>
    <name type="common">Commerson's wild potato</name>
    <name type="synonym">Commerson's nightshade</name>
    <dbReference type="NCBI Taxonomy" id="4109"/>
    <lineage>
        <taxon>Eukaryota</taxon>
        <taxon>Viridiplantae</taxon>
        <taxon>Streptophyta</taxon>
        <taxon>Embryophyta</taxon>
        <taxon>Tracheophyta</taxon>
        <taxon>Spermatophyta</taxon>
        <taxon>Magnoliopsida</taxon>
        <taxon>eudicotyledons</taxon>
        <taxon>Gunneridae</taxon>
        <taxon>Pentapetalae</taxon>
        <taxon>asterids</taxon>
        <taxon>lamiids</taxon>
        <taxon>Solanales</taxon>
        <taxon>Solanaceae</taxon>
        <taxon>Solanoideae</taxon>
        <taxon>Solaneae</taxon>
        <taxon>Solanum</taxon>
    </lineage>
</organism>
<dbReference type="OrthoDB" id="498590at2759"/>
<dbReference type="EMBL" id="JACXVP010000005">
    <property type="protein sequence ID" value="KAG5606168.1"/>
    <property type="molecule type" value="Genomic_DNA"/>
</dbReference>
<protein>
    <submittedName>
        <fullName evidence="1">Uncharacterized protein</fullName>
    </submittedName>
</protein>
<dbReference type="AlphaFoldDB" id="A0A9J5Z2I9"/>
<proteinExistence type="predicted"/>
<reference evidence="1 2" key="1">
    <citation type="submission" date="2020-09" db="EMBL/GenBank/DDBJ databases">
        <title>De no assembly of potato wild relative species, Solanum commersonii.</title>
        <authorList>
            <person name="Cho K."/>
        </authorList>
    </citation>
    <scope>NUCLEOTIDE SEQUENCE [LARGE SCALE GENOMIC DNA]</scope>
    <source>
        <strain evidence="1">LZ3.2</strain>
        <tissue evidence="1">Leaf</tissue>
    </source>
</reference>
<name>A0A9J5Z2I9_SOLCO</name>
<accession>A0A9J5Z2I9</accession>
<sequence>MEAASRLRKLMTEDLISMQMELRKSYGPKKSGCPQCMRWEKLKLLLSLANTQPLWLLVQPYWISRFLTCICMIAGYTIINSGSVLEQSISSFISKCIALFELLASLLTTKSPKVLRASQLEWLFRKATFESTKLESLGYSPDESIHQKLWKLCERQLNISGGFRSPNWFSLNSW</sequence>
<comment type="caution">
    <text evidence="1">The sequence shown here is derived from an EMBL/GenBank/DDBJ whole genome shotgun (WGS) entry which is preliminary data.</text>
</comment>
<evidence type="ECO:0000313" key="1">
    <source>
        <dbReference type="EMBL" id="KAG5606168.1"/>
    </source>
</evidence>
<keyword evidence="2" id="KW-1185">Reference proteome</keyword>
<evidence type="ECO:0000313" key="2">
    <source>
        <dbReference type="Proteomes" id="UP000824120"/>
    </source>
</evidence>
<dbReference type="Proteomes" id="UP000824120">
    <property type="component" value="Chromosome 5"/>
</dbReference>